<organism evidence="3 4">
    <name type="scientific">Ascochyta lentis</name>
    <dbReference type="NCBI Taxonomy" id="205686"/>
    <lineage>
        <taxon>Eukaryota</taxon>
        <taxon>Fungi</taxon>
        <taxon>Dikarya</taxon>
        <taxon>Ascomycota</taxon>
        <taxon>Pezizomycotina</taxon>
        <taxon>Dothideomycetes</taxon>
        <taxon>Pleosporomycetidae</taxon>
        <taxon>Pleosporales</taxon>
        <taxon>Pleosporineae</taxon>
        <taxon>Didymellaceae</taxon>
        <taxon>Ascochyta</taxon>
    </lineage>
</organism>
<reference evidence="3" key="1">
    <citation type="submission" date="2018-12" db="EMBL/GenBank/DDBJ databases">
        <authorList>
            <person name="Syme R.A."/>
            <person name="Farfan-Caceres L."/>
            <person name="Lichtenzveig J."/>
        </authorList>
    </citation>
    <scope>NUCLEOTIDE SEQUENCE</scope>
    <source>
        <strain evidence="3">Al4</strain>
    </source>
</reference>
<evidence type="ECO:0000313" key="4">
    <source>
        <dbReference type="Proteomes" id="UP000651452"/>
    </source>
</evidence>
<feature type="compositionally biased region" description="Polar residues" evidence="1">
    <location>
        <begin position="456"/>
        <end position="470"/>
    </location>
</feature>
<feature type="region of interest" description="Disordered" evidence="1">
    <location>
        <begin position="454"/>
        <end position="497"/>
    </location>
</feature>
<feature type="region of interest" description="Disordered" evidence="1">
    <location>
        <begin position="116"/>
        <end position="137"/>
    </location>
</feature>
<feature type="compositionally biased region" description="Low complexity" evidence="1">
    <location>
        <begin position="479"/>
        <end position="491"/>
    </location>
</feature>
<accession>A0A8H7JES3</accession>
<dbReference type="AlphaFoldDB" id="A0A8H7JES3"/>
<evidence type="ECO:0000256" key="1">
    <source>
        <dbReference type="SAM" id="MobiDB-lite"/>
    </source>
</evidence>
<name>A0A8H7JES3_9PLEO</name>
<dbReference type="OrthoDB" id="425534at2759"/>
<sequence length="497" mass="53804">MFPSQIDRIVLDSNVSPQSYYHKLGTGSAADLDKAFERFFELCAKAGKDKANKPNCPWAVQGQSGSQLTRKFNTFLETSTAEQSNTIHNKLFNILYKPSDFKKFAQKLQSWYEATSKIPKPGSTDDQDDTYGKRKRQNTFQPKTYKTVVTTNAISGISCGDRITRFKGSADNFKKWLQEYRSITEYGYDLSSAGDLRYSVWKIIANQRFDVPESGIDTKNPILFVNTPYDPVTPMISAKDSTKSFIKAGILRSSSVGHCSTDNRSKKLNEAVKSYMITGEIPKVTQYDPDTENVFDEEPEAPAVNAGVHRKRVYRYPSFFFKREEAASAQQILVDCTKIAVASCAATPLSTLVSLSAAASQSMSISISASISVSELHAPTSTASVSVFVSASKSSVFFHLESASASILVHKSSSILVQASSASAVSDAESQTVNPTPSASAHSESHFASVAHAVPSSVQKSEITPSSSASNDEKQSFPSSSVAVSGSVSASDLPSAS</sequence>
<comment type="caution">
    <text evidence="3">The sequence shown here is derived from an EMBL/GenBank/DDBJ whole genome shotgun (WGS) entry which is preliminary data.</text>
</comment>
<dbReference type="EMBL" id="RZGK01000002">
    <property type="protein sequence ID" value="KAF9701358.1"/>
    <property type="molecule type" value="Genomic_DNA"/>
</dbReference>
<feature type="region of interest" description="Disordered" evidence="1">
    <location>
        <begin position="426"/>
        <end position="445"/>
    </location>
</feature>
<reference evidence="3" key="2">
    <citation type="submission" date="2020-09" db="EMBL/GenBank/DDBJ databases">
        <title>Reference genome assembly for Australian Ascochyta lentis isolate Al4.</title>
        <authorList>
            <person name="Lee R.C."/>
            <person name="Farfan-Caceres L.M."/>
            <person name="Debler J.W."/>
            <person name="Williams A.H."/>
            <person name="Henares B.M."/>
        </authorList>
    </citation>
    <scope>NUCLEOTIDE SEQUENCE</scope>
    <source>
        <strain evidence="3">Al4</strain>
    </source>
</reference>
<protein>
    <recommendedName>
        <fullName evidence="2">Peptidase S33 tripeptidyl aminopeptidase-like C-terminal domain-containing protein</fullName>
    </recommendedName>
</protein>
<dbReference type="Pfam" id="PF08386">
    <property type="entry name" value="Abhydrolase_4"/>
    <property type="match status" value="1"/>
</dbReference>
<feature type="domain" description="Peptidase S33 tripeptidyl aminopeptidase-like C-terminal" evidence="2">
    <location>
        <begin position="210"/>
        <end position="283"/>
    </location>
</feature>
<dbReference type="InterPro" id="IPR013595">
    <property type="entry name" value="Pept_S33_TAP-like_C"/>
</dbReference>
<gene>
    <name evidence="3" type="ORF">EKO04_000990</name>
</gene>
<evidence type="ECO:0000313" key="3">
    <source>
        <dbReference type="EMBL" id="KAF9701358.1"/>
    </source>
</evidence>
<evidence type="ECO:0000259" key="2">
    <source>
        <dbReference type="Pfam" id="PF08386"/>
    </source>
</evidence>
<keyword evidence="4" id="KW-1185">Reference proteome</keyword>
<dbReference type="Proteomes" id="UP000651452">
    <property type="component" value="Unassembled WGS sequence"/>
</dbReference>
<proteinExistence type="predicted"/>